<dbReference type="KEGG" id="pstg:E8M01_32260"/>
<dbReference type="AlphaFoldDB" id="A0A4D7B655"/>
<dbReference type="RefSeq" id="WP_136963910.1">
    <property type="nucleotide sequence ID" value="NZ_CP039690.1"/>
</dbReference>
<dbReference type="Proteomes" id="UP000298781">
    <property type="component" value="Chromosome"/>
</dbReference>
<keyword evidence="5" id="KW-1185">Reference proteome</keyword>
<gene>
    <name evidence="4" type="ORF">E8M01_32260</name>
</gene>
<proteinExistence type="predicted"/>
<sequence>MAPDQHLDQDASHGDLREGRPPWPAGTGEGFVAPRESLTCDVAIVGAGITGSLVAEHLSARGLDVVLIDREQASHGSTAASTAMLLWEIDRSLVELTGLYGFERAVRAYRLSLSAVAGLTGLVGALGLSCSFQPRSSLYLAPGDSQSHDILPEFALRRRAELPGHHLDFAALHGTFEIDRAGAILSPGSAEADPVALATGLADVAAKRRVRLVSGDARDFDATDREVHIGLADGHEIKAGHMVLATGYVMPDFVRSGLHQVTSTWAMATGPQDPARLWRDRALIWEAGEAYHYLRTTTDGRIIIGGGDEPFDEQDQRLDKAALKHEALRAMLAALWPRASTEAAYAWSGAFGETGDGLPLIGPVPGRRRIFAAYGYGGNGITFSFLASRMIGAMIAGETAAWHDDFALDRDKPG</sequence>
<dbReference type="SUPFAM" id="SSF51905">
    <property type="entry name" value="FAD/NAD(P)-binding domain"/>
    <property type="match status" value="1"/>
</dbReference>
<keyword evidence="1" id="KW-0560">Oxidoreductase</keyword>
<organism evidence="4 5">
    <name type="scientific">Phreatobacter stygius</name>
    <dbReference type="NCBI Taxonomy" id="1940610"/>
    <lineage>
        <taxon>Bacteria</taxon>
        <taxon>Pseudomonadati</taxon>
        <taxon>Pseudomonadota</taxon>
        <taxon>Alphaproteobacteria</taxon>
        <taxon>Hyphomicrobiales</taxon>
        <taxon>Phreatobacteraceae</taxon>
        <taxon>Phreatobacter</taxon>
    </lineage>
</organism>
<dbReference type="InterPro" id="IPR036188">
    <property type="entry name" value="FAD/NAD-bd_sf"/>
</dbReference>
<evidence type="ECO:0000256" key="2">
    <source>
        <dbReference type="SAM" id="MobiDB-lite"/>
    </source>
</evidence>
<dbReference type="PANTHER" id="PTHR13847:SF201">
    <property type="entry name" value="PUTATIBE OXIDOREDUCTASE"/>
    <property type="match status" value="1"/>
</dbReference>
<evidence type="ECO:0000256" key="1">
    <source>
        <dbReference type="ARBA" id="ARBA00023002"/>
    </source>
</evidence>
<dbReference type="OrthoDB" id="311718at2"/>
<feature type="domain" description="FAD dependent oxidoreductase" evidence="3">
    <location>
        <begin position="41"/>
        <end position="392"/>
    </location>
</feature>
<dbReference type="PANTHER" id="PTHR13847">
    <property type="entry name" value="SARCOSINE DEHYDROGENASE-RELATED"/>
    <property type="match status" value="1"/>
</dbReference>
<feature type="region of interest" description="Disordered" evidence="2">
    <location>
        <begin position="1"/>
        <end position="30"/>
    </location>
</feature>
<reference evidence="4 5" key="1">
    <citation type="submission" date="2019-04" db="EMBL/GenBank/DDBJ databases">
        <title>Phreatobacter aquaticus sp. nov.</title>
        <authorList>
            <person name="Choi A."/>
        </authorList>
    </citation>
    <scope>NUCLEOTIDE SEQUENCE [LARGE SCALE GENOMIC DNA]</scope>
    <source>
        <strain evidence="4 5">KCTC 52518</strain>
    </source>
</reference>
<dbReference type="Gene3D" id="3.50.50.60">
    <property type="entry name" value="FAD/NAD(P)-binding domain"/>
    <property type="match status" value="1"/>
</dbReference>
<dbReference type="GO" id="GO:0005737">
    <property type="term" value="C:cytoplasm"/>
    <property type="evidence" value="ECO:0007669"/>
    <property type="project" value="TreeGrafter"/>
</dbReference>
<evidence type="ECO:0000313" key="4">
    <source>
        <dbReference type="EMBL" id="QCI68491.1"/>
    </source>
</evidence>
<dbReference type="Gene3D" id="3.30.9.10">
    <property type="entry name" value="D-Amino Acid Oxidase, subunit A, domain 2"/>
    <property type="match status" value="1"/>
</dbReference>
<dbReference type="EMBL" id="CP039690">
    <property type="protein sequence ID" value="QCI68491.1"/>
    <property type="molecule type" value="Genomic_DNA"/>
</dbReference>
<dbReference type="InterPro" id="IPR006076">
    <property type="entry name" value="FAD-dep_OxRdtase"/>
</dbReference>
<evidence type="ECO:0000313" key="5">
    <source>
        <dbReference type="Proteomes" id="UP000298781"/>
    </source>
</evidence>
<dbReference type="GO" id="GO:0016491">
    <property type="term" value="F:oxidoreductase activity"/>
    <property type="evidence" value="ECO:0007669"/>
    <property type="project" value="UniProtKB-KW"/>
</dbReference>
<accession>A0A4D7B655</accession>
<evidence type="ECO:0000259" key="3">
    <source>
        <dbReference type="Pfam" id="PF01266"/>
    </source>
</evidence>
<name>A0A4D7B655_9HYPH</name>
<feature type="compositionally biased region" description="Basic and acidic residues" evidence="2">
    <location>
        <begin position="1"/>
        <end position="20"/>
    </location>
</feature>
<protein>
    <submittedName>
        <fullName evidence="4">FAD-binding oxidoreductase</fullName>
    </submittedName>
</protein>
<dbReference type="Pfam" id="PF01266">
    <property type="entry name" value="DAO"/>
    <property type="match status" value="1"/>
</dbReference>